<dbReference type="InterPro" id="IPR036397">
    <property type="entry name" value="RNaseH_sf"/>
</dbReference>
<evidence type="ECO:0000313" key="1">
    <source>
        <dbReference type="EMBL" id="PMD54575.1"/>
    </source>
</evidence>
<sequence length="76" mass="9135">WPPFSPDLSPIETLWDDMKDYIQEHYPQVHSSYKRLRAAIQEAWESITHERIKELVHSMRARCKAVIDADGWYTKY</sequence>
<name>A0A2J6SUX9_9HELO</name>
<dbReference type="Proteomes" id="UP000235371">
    <property type="component" value="Unassembled WGS sequence"/>
</dbReference>
<dbReference type="GeneID" id="36581148"/>
<dbReference type="GO" id="GO:0003676">
    <property type="term" value="F:nucleic acid binding"/>
    <property type="evidence" value="ECO:0007669"/>
    <property type="project" value="InterPro"/>
</dbReference>
<accession>A0A2J6SUX9</accession>
<keyword evidence="2" id="KW-1185">Reference proteome</keyword>
<reference evidence="1 2" key="1">
    <citation type="submission" date="2016-04" db="EMBL/GenBank/DDBJ databases">
        <title>A degradative enzymes factory behind the ericoid mycorrhizal symbiosis.</title>
        <authorList>
            <consortium name="DOE Joint Genome Institute"/>
            <person name="Martino E."/>
            <person name="Morin E."/>
            <person name="Grelet G."/>
            <person name="Kuo A."/>
            <person name="Kohler A."/>
            <person name="Daghino S."/>
            <person name="Barry K."/>
            <person name="Choi C."/>
            <person name="Cichocki N."/>
            <person name="Clum A."/>
            <person name="Copeland A."/>
            <person name="Hainaut M."/>
            <person name="Haridas S."/>
            <person name="Labutti K."/>
            <person name="Lindquist E."/>
            <person name="Lipzen A."/>
            <person name="Khouja H.-R."/>
            <person name="Murat C."/>
            <person name="Ohm R."/>
            <person name="Olson A."/>
            <person name="Spatafora J."/>
            <person name="Veneault-Fourrey C."/>
            <person name="Henrissat B."/>
            <person name="Grigoriev I."/>
            <person name="Martin F."/>
            <person name="Perotto S."/>
        </authorList>
    </citation>
    <scope>NUCLEOTIDE SEQUENCE [LARGE SCALE GENOMIC DNA]</scope>
    <source>
        <strain evidence="1 2">E</strain>
    </source>
</reference>
<gene>
    <name evidence="1" type="ORF">K444DRAFT_484133</name>
</gene>
<evidence type="ECO:0008006" key="3">
    <source>
        <dbReference type="Google" id="ProtNLM"/>
    </source>
</evidence>
<feature type="non-terminal residue" evidence="1">
    <location>
        <position position="76"/>
    </location>
</feature>
<protein>
    <recommendedName>
        <fullName evidence="3">Tc1-like transposase DDE domain-containing protein</fullName>
    </recommendedName>
</protein>
<dbReference type="AlphaFoldDB" id="A0A2J6SUX9"/>
<proteinExistence type="predicted"/>
<evidence type="ECO:0000313" key="2">
    <source>
        <dbReference type="Proteomes" id="UP000235371"/>
    </source>
</evidence>
<organism evidence="1 2">
    <name type="scientific">Hyaloscypha bicolor E</name>
    <dbReference type="NCBI Taxonomy" id="1095630"/>
    <lineage>
        <taxon>Eukaryota</taxon>
        <taxon>Fungi</taxon>
        <taxon>Dikarya</taxon>
        <taxon>Ascomycota</taxon>
        <taxon>Pezizomycotina</taxon>
        <taxon>Leotiomycetes</taxon>
        <taxon>Helotiales</taxon>
        <taxon>Hyaloscyphaceae</taxon>
        <taxon>Hyaloscypha</taxon>
        <taxon>Hyaloscypha bicolor</taxon>
    </lineage>
</organism>
<dbReference type="RefSeq" id="XP_024731479.1">
    <property type="nucleotide sequence ID" value="XM_024873068.1"/>
</dbReference>
<dbReference type="OrthoDB" id="3478007at2759"/>
<dbReference type="EMBL" id="KZ613859">
    <property type="protein sequence ID" value="PMD54575.1"/>
    <property type="molecule type" value="Genomic_DNA"/>
</dbReference>
<feature type="non-terminal residue" evidence="1">
    <location>
        <position position="1"/>
    </location>
</feature>
<dbReference type="Gene3D" id="3.30.420.10">
    <property type="entry name" value="Ribonuclease H-like superfamily/Ribonuclease H"/>
    <property type="match status" value="1"/>
</dbReference>
<dbReference type="InParanoid" id="A0A2J6SUX9"/>
<dbReference type="STRING" id="1095630.A0A2J6SUX9"/>